<sequence>PCTNALTETKNECGAPCEEDWIWYRGKCYYFSKDSNTWEKSQNFCISHNASLALINTQDELDVLLQFKGLYNHWIGLRRTDDNKAWTWTNGTLYSESLFKIIRSSQKNIEYVYLNHEAVKSQEGTIPFKWICKKT</sequence>
<dbReference type="Gene3D" id="3.10.100.10">
    <property type="entry name" value="Mannose-Binding Protein A, subunit A"/>
    <property type="match status" value="1"/>
</dbReference>
<dbReference type="EMBL" id="WNTK01002526">
    <property type="protein sequence ID" value="KAG9465946.1"/>
    <property type="molecule type" value="Genomic_DNA"/>
</dbReference>
<organism evidence="4 5">
    <name type="scientific">Eleutherodactylus coqui</name>
    <name type="common">Puerto Rican coqui</name>
    <dbReference type="NCBI Taxonomy" id="57060"/>
    <lineage>
        <taxon>Eukaryota</taxon>
        <taxon>Metazoa</taxon>
        <taxon>Chordata</taxon>
        <taxon>Craniata</taxon>
        <taxon>Vertebrata</taxon>
        <taxon>Euteleostomi</taxon>
        <taxon>Amphibia</taxon>
        <taxon>Batrachia</taxon>
        <taxon>Anura</taxon>
        <taxon>Neobatrachia</taxon>
        <taxon>Hyloidea</taxon>
        <taxon>Eleutherodactylidae</taxon>
        <taxon>Eleutherodactylinae</taxon>
        <taxon>Eleutherodactylus</taxon>
        <taxon>Eleutherodactylus</taxon>
    </lineage>
</organism>
<dbReference type="AlphaFoldDB" id="A0A8J6BEW9"/>
<dbReference type="CDD" id="cd03593">
    <property type="entry name" value="CLECT_NK_receptors_like"/>
    <property type="match status" value="1"/>
</dbReference>
<keyword evidence="2" id="KW-0430">Lectin</keyword>
<dbReference type="GO" id="GO:0005886">
    <property type="term" value="C:plasma membrane"/>
    <property type="evidence" value="ECO:0007669"/>
    <property type="project" value="UniProtKB-SubCell"/>
</dbReference>
<dbReference type="OrthoDB" id="6133475at2759"/>
<reference evidence="4" key="1">
    <citation type="thesis" date="2020" institute="ProQuest LLC" country="789 East Eisenhower Parkway, Ann Arbor, MI, USA">
        <title>Comparative Genomics and Chromosome Evolution.</title>
        <authorList>
            <person name="Mudd A.B."/>
        </authorList>
    </citation>
    <scope>NUCLEOTIDE SEQUENCE</scope>
    <source>
        <strain evidence="4">HN-11 Male</strain>
        <tissue evidence="4">Kidney and liver</tissue>
    </source>
</reference>
<evidence type="ECO:0000313" key="4">
    <source>
        <dbReference type="EMBL" id="KAG9465946.1"/>
    </source>
</evidence>
<evidence type="ECO:0000256" key="1">
    <source>
        <dbReference type="ARBA" id="ARBA00004401"/>
    </source>
</evidence>
<dbReference type="PROSITE" id="PS50041">
    <property type="entry name" value="C_TYPE_LECTIN_2"/>
    <property type="match status" value="1"/>
</dbReference>
<dbReference type="PANTHER" id="PTHR45710:SF8">
    <property type="entry name" value="RERATING FAMILY MEMBER 4"/>
    <property type="match status" value="1"/>
</dbReference>
<feature type="non-terminal residue" evidence="4">
    <location>
        <position position="135"/>
    </location>
</feature>
<dbReference type="InterPro" id="IPR033992">
    <property type="entry name" value="NKR-like_CTLD"/>
</dbReference>
<dbReference type="SMART" id="SM00034">
    <property type="entry name" value="CLECT"/>
    <property type="match status" value="1"/>
</dbReference>
<dbReference type="InterPro" id="IPR001304">
    <property type="entry name" value="C-type_lectin-like"/>
</dbReference>
<feature type="domain" description="C-type lectin" evidence="3">
    <location>
        <begin position="24"/>
        <end position="133"/>
    </location>
</feature>
<evidence type="ECO:0000313" key="5">
    <source>
        <dbReference type="Proteomes" id="UP000770717"/>
    </source>
</evidence>
<dbReference type="InterPro" id="IPR016187">
    <property type="entry name" value="CTDL_fold"/>
</dbReference>
<comment type="subcellular location">
    <subcellularLocation>
        <location evidence="1">Cell membrane</location>
        <topology evidence="1">Single-pass type II membrane protein</topology>
    </subcellularLocation>
</comment>
<name>A0A8J6BEW9_ELECQ</name>
<dbReference type="InterPro" id="IPR016186">
    <property type="entry name" value="C-type_lectin-like/link_sf"/>
</dbReference>
<evidence type="ECO:0000259" key="3">
    <source>
        <dbReference type="PROSITE" id="PS50041"/>
    </source>
</evidence>
<dbReference type="SUPFAM" id="SSF56436">
    <property type="entry name" value="C-type lectin-like"/>
    <property type="match status" value="1"/>
</dbReference>
<dbReference type="PANTHER" id="PTHR45710">
    <property type="entry name" value="C-TYPE LECTIN DOMAIN-CONTAINING PROTEIN 180"/>
    <property type="match status" value="1"/>
</dbReference>
<accession>A0A8J6BEW9</accession>
<comment type="caution">
    <text evidence="4">The sequence shown here is derived from an EMBL/GenBank/DDBJ whole genome shotgun (WGS) entry which is preliminary data.</text>
</comment>
<dbReference type="Pfam" id="PF00059">
    <property type="entry name" value="Lectin_C"/>
    <property type="match status" value="1"/>
</dbReference>
<keyword evidence="5" id="KW-1185">Reference proteome</keyword>
<dbReference type="InterPro" id="IPR050828">
    <property type="entry name" value="C-type_lectin/matrix_domain"/>
</dbReference>
<evidence type="ECO:0000256" key="2">
    <source>
        <dbReference type="ARBA" id="ARBA00022734"/>
    </source>
</evidence>
<proteinExistence type="predicted"/>
<protein>
    <recommendedName>
        <fullName evidence="3">C-type lectin domain-containing protein</fullName>
    </recommendedName>
</protein>
<gene>
    <name evidence="4" type="ORF">GDO78_017480</name>
</gene>
<dbReference type="GO" id="GO:0030246">
    <property type="term" value="F:carbohydrate binding"/>
    <property type="evidence" value="ECO:0007669"/>
    <property type="project" value="UniProtKB-KW"/>
</dbReference>
<dbReference type="Proteomes" id="UP000770717">
    <property type="component" value="Unassembled WGS sequence"/>
</dbReference>